<comment type="cofactor">
    <cofactor evidence="1 10">
        <name>Mg(2+)</name>
        <dbReference type="ChEBI" id="CHEBI:18420"/>
    </cofactor>
</comment>
<evidence type="ECO:0000256" key="10">
    <source>
        <dbReference type="HAMAP-Rule" id="MF_00185"/>
    </source>
</evidence>
<dbReference type="GO" id="GO:0052381">
    <property type="term" value="F:tRNA dimethylallyltransferase activity"/>
    <property type="evidence" value="ECO:0007669"/>
    <property type="project" value="UniProtKB-UniRule"/>
</dbReference>
<comment type="subunit">
    <text evidence="10">Monomer.</text>
</comment>
<dbReference type="PANTHER" id="PTHR11088">
    <property type="entry name" value="TRNA DIMETHYLALLYLTRANSFERASE"/>
    <property type="match status" value="1"/>
</dbReference>
<keyword evidence="5 10" id="KW-0819">tRNA processing</keyword>
<dbReference type="SUPFAM" id="SSF52540">
    <property type="entry name" value="P-loop containing nucleoside triphosphate hydrolases"/>
    <property type="match status" value="1"/>
</dbReference>
<feature type="site" description="Interaction with substrate tRNA" evidence="10">
    <location>
        <position position="123"/>
    </location>
</feature>
<keyword evidence="7 10" id="KW-0067">ATP-binding</keyword>
<dbReference type="EMBL" id="PEYC01000016">
    <property type="protein sequence ID" value="PIS40279.1"/>
    <property type="molecule type" value="Genomic_DNA"/>
</dbReference>
<evidence type="ECO:0000256" key="4">
    <source>
        <dbReference type="ARBA" id="ARBA00022679"/>
    </source>
</evidence>
<comment type="catalytic activity">
    <reaction evidence="9 10 11">
        <text>adenosine(37) in tRNA + dimethylallyl diphosphate = N(6)-dimethylallyladenosine(37) in tRNA + diphosphate</text>
        <dbReference type="Rhea" id="RHEA:26482"/>
        <dbReference type="Rhea" id="RHEA-COMP:10162"/>
        <dbReference type="Rhea" id="RHEA-COMP:10375"/>
        <dbReference type="ChEBI" id="CHEBI:33019"/>
        <dbReference type="ChEBI" id="CHEBI:57623"/>
        <dbReference type="ChEBI" id="CHEBI:74411"/>
        <dbReference type="ChEBI" id="CHEBI:74415"/>
        <dbReference type="EC" id="2.5.1.75"/>
    </reaction>
</comment>
<feature type="region of interest" description="Interaction with substrate tRNA" evidence="10">
    <location>
        <begin position="34"/>
        <end position="37"/>
    </location>
</feature>
<feature type="binding site" evidence="10">
    <location>
        <begin position="11"/>
        <end position="16"/>
    </location>
    <ligand>
        <name>substrate</name>
    </ligand>
</feature>
<dbReference type="InterPro" id="IPR027417">
    <property type="entry name" value="P-loop_NTPase"/>
</dbReference>
<dbReference type="HAMAP" id="MF_00185">
    <property type="entry name" value="IPP_trans"/>
    <property type="match status" value="1"/>
</dbReference>
<sequence length="291" mass="34227">MKKIIVILGPTASGKTDLSIKLAKKFNGEIVSADSRQVYKRMDIGTGKITKKEMKGIPHYLLDVTSPKKRFTVLQYQKLALMVINKILKKGKIPFLVGGTGFYIQAVADGIVIPRVKPDWKLRKKLEKKNAKELFLMLKKLDPNRAKNIDKNNPRRLIRALEIVIKTKKPVPPPKKNKSQFKILIIGVKRENLKERIRKRLLRRLKVGMVEEVKKLRKSGLSWKRLEEFGLEYCYVAKYLQKKINYKEMKEKIQKESEHFAKRQITWFKREKQIKWIKNYKEAENLVKKFL</sequence>
<comment type="similarity">
    <text evidence="3 10 13">Belongs to the IPP transferase family.</text>
</comment>
<organism evidence="14 15">
    <name type="scientific">Candidatus Nealsonbacteria bacterium CG08_land_8_20_14_0_20_36_22</name>
    <dbReference type="NCBI Taxonomy" id="1974704"/>
    <lineage>
        <taxon>Bacteria</taxon>
        <taxon>Candidatus Nealsoniibacteriota</taxon>
    </lineage>
</organism>
<evidence type="ECO:0000256" key="3">
    <source>
        <dbReference type="ARBA" id="ARBA00005842"/>
    </source>
</evidence>
<evidence type="ECO:0000256" key="7">
    <source>
        <dbReference type="ARBA" id="ARBA00022840"/>
    </source>
</evidence>
<dbReference type="NCBIfam" id="TIGR00174">
    <property type="entry name" value="miaA"/>
    <property type="match status" value="1"/>
</dbReference>
<evidence type="ECO:0000256" key="9">
    <source>
        <dbReference type="ARBA" id="ARBA00049563"/>
    </source>
</evidence>
<dbReference type="InterPro" id="IPR039657">
    <property type="entry name" value="Dimethylallyltransferase"/>
</dbReference>
<dbReference type="Gene3D" id="1.10.20.140">
    <property type="match status" value="1"/>
</dbReference>
<comment type="function">
    <text evidence="2 10 12">Catalyzes the transfer of a dimethylallyl group onto the adenine at position 37 in tRNAs that read codons beginning with uridine, leading to the formation of N6-(dimethylallyl)adenosine (i(6)A).</text>
</comment>
<gene>
    <name evidence="10" type="primary">miaA</name>
    <name evidence="14" type="ORF">COT32_00640</name>
</gene>
<keyword evidence="4 10" id="KW-0808">Transferase</keyword>
<comment type="caution">
    <text evidence="14">The sequence shown here is derived from an EMBL/GenBank/DDBJ whole genome shotgun (WGS) entry which is preliminary data.</text>
</comment>
<keyword evidence="8 10" id="KW-0460">Magnesium</keyword>
<evidence type="ECO:0000256" key="8">
    <source>
        <dbReference type="ARBA" id="ARBA00022842"/>
    </source>
</evidence>
<evidence type="ECO:0000256" key="1">
    <source>
        <dbReference type="ARBA" id="ARBA00001946"/>
    </source>
</evidence>
<feature type="site" description="Interaction with substrate tRNA" evidence="10">
    <location>
        <position position="100"/>
    </location>
</feature>
<dbReference type="InterPro" id="IPR018022">
    <property type="entry name" value="IPT"/>
</dbReference>
<accession>A0A2H0YPT2</accession>
<evidence type="ECO:0000256" key="12">
    <source>
        <dbReference type="RuleBase" id="RU003784"/>
    </source>
</evidence>
<evidence type="ECO:0000256" key="5">
    <source>
        <dbReference type="ARBA" id="ARBA00022694"/>
    </source>
</evidence>
<dbReference type="Gene3D" id="3.40.50.300">
    <property type="entry name" value="P-loop containing nucleotide triphosphate hydrolases"/>
    <property type="match status" value="1"/>
</dbReference>
<proteinExistence type="inferred from homology"/>
<dbReference type="EC" id="2.5.1.75" evidence="10"/>
<dbReference type="Pfam" id="PF01715">
    <property type="entry name" value="IPPT"/>
    <property type="match status" value="1"/>
</dbReference>
<evidence type="ECO:0000256" key="2">
    <source>
        <dbReference type="ARBA" id="ARBA00003213"/>
    </source>
</evidence>
<evidence type="ECO:0000313" key="15">
    <source>
        <dbReference type="Proteomes" id="UP000231472"/>
    </source>
</evidence>
<name>A0A2H0YPT2_9BACT</name>
<evidence type="ECO:0000256" key="13">
    <source>
        <dbReference type="RuleBase" id="RU003785"/>
    </source>
</evidence>
<dbReference type="GO" id="GO:0005524">
    <property type="term" value="F:ATP binding"/>
    <property type="evidence" value="ECO:0007669"/>
    <property type="project" value="UniProtKB-UniRule"/>
</dbReference>
<reference evidence="15" key="1">
    <citation type="submission" date="2017-09" db="EMBL/GenBank/DDBJ databases">
        <title>Depth-based differentiation of microbial function through sediment-hosted aquifers and enrichment of novel symbionts in the deep terrestrial subsurface.</title>
        <authorList>
            <person name="Probst A.J."/>
            <person name="Ladd B."/>
            <person name="Jarett J.K."/>
            <person name="Geller-Mcgrath D.E."/>
            <person name="Sieber C.M.K."/>
            <person name="Emerson J.B."/>
            <person name="Anantharaman K."/>
            <person name="Thomas B.C."/>
            <person name="Malmstrom R."/>
            <person name="Stieglmeier M."/>
            <person name="Klingl A."/>
            <person name="Woyke T."/>
            <person name="Ryan C.M."/>
            <person name="Banfield J.F."/>
        </authorList>
    </citation>
    <scope>NUCLEOTIDE SEQUENCE [LARGE SCALE GENOMIC DNA]</scope>
</reference>
<keyword evidence="6 10" id="KW-0547">Nucleotide-binding</keyword>
<dbReference type="PANTHER" id="PTHR11088:SF60">
    <property type="entry name" value="TRNA DIMETHYLALLYLTRANSFERASE"/>
    <property type="match status" value="1"/>
</dbReference>
<evidence type="ECO:0000256" key="6">
    <source>
        <dbReference type="ARBA" id="ARBA00022741"/>
    </source>
</evidence>
<comment type="caution">
    <text evidence="10">Lacks conserved residue(s) required for the propagation of feature annotation.</text>
</comment>
<feature type="binding site" evidence="10">
    <location>
        <begin position="9"/>
        <end position="16"/>
    </location>
    <ligand>
        <name>ATP</name>
        <dbReference type="ChEBI" id="CHEBI:30616"/>
    </ligand>
</feature>
<evidence type="ECO:0000313" key="14">
    <source>
        <dbReference type="EMBL" id="PIS40279.1"/>
    </source>
</evidence>
<evidence type="ECO:0000256" key="11">
    <source>
        <dbReference type="RuleBase" id="RU003783"/>
    </source>
</evidence>
<dbReference type="AlphaFoldDB" id="A0A2H0YPT2"/>
<protein>
    <recommendedName>
        <fullName evidence="10">tRNA dimethylallyltransferase</fullName>
        <ecNumber evidence="10">2.5.1.75</ecNumber>
    </recommendedName>
    <alternativeName>
        <fullName evidence="10">Dimethylallyl diphosphate:tRNA dimethylallyltransferase</fullName>
        <shortName evidence="10">DMAPP:tRNA dimethylallyltransferase</shortName>
        <shortName evidence="10">DMATase</shortName>
    </alternativeName>
    <alternativeName>
        <fullName evidence="10">Isopentenyl-diphosphate:tRNA isopentenyltransferase</fullName>
        <shortName evidence="10">IPP transferase</shortName>
        <shortName evidence="10">IPPT</shortName>
        <shortName evidence="10">IPTase</shortName>
    </alternativeName>
</protein>
<dbReference type="GO" id="GO:0006400">
    <property type="term" value="P:tRNA modification"/>
    <property type="evidence" value="ECO:0007669"/>
    <property type="project" value="TreeGrafter"/>
</dbReference>
<dbReference type="Proteomes" id="UP000231472">
    <property type="component" value="Unassembled WGS sequence"/>
</dbReference>